<evidence type="ECO:0000313" key="2">
    <source>
        <dbReference type="EMBL" id="VDK21572.1"/>
    </source>
</evidence>
<dbReference type="WBParaSite" id="ASIM_0000351101-mRNA-1">
    <property type="protein sequence ID" value="ASIM_0000351101-mRNA-1"/>
    <property type="gene ID" value="ASIM_0000351101"/>
</dbReference>
<evidence type="ECO:0000313" key="4">
    <source>
        <dbReference type="WBParaSite" id="ASIM_0000351101-mRNA-1"/>
    </source>
</evidence>
<evidence type="ECO:0000256" key="1">
    <source>
        <dbReference type="SAM" id="MobiDB-lite"/>
    </source>
</evidence>
<accession>A0A0M3J7G4</accession>
<reference evidence="4" key="1">
    <citation type="submission" date="2017-02" db="UniProtKB">
        <authorList>
            <consortium name="WormBaseParasite"/>
        </authorList>
    </citation>
    <scope>IDENTIFICATION</scope>
</reference>
<dbReference type="EMBL" id="UYRR01005116">
    <property type="protein sequence ID" value="VDK21572.1"/>
    <property type="molecule type" value="Genomic_DNA"/>
</dbReference>
<dbReference type="OrthoDB" id="10688041at2759"/>
<protein>
    <submittedName>
        <fullName evidence="2 4">Uncharacterized protein</fullName>
    </submittedName>
</protein>
<reference evidence="2 3" key="2">
    <citation type="submission" date="2018-11" db="EMBL/GenBank/DDBJ databases">
        <authorList>
            <consortium name="Pathogen Informatics"/>
        </authorList>
    </citation>
    <scope>NUCLEOTIDE SEQUENCE [LARGE SCALE GENOMIC DNA]</scope>
</reference>
<gene>
    <name evidence="2" type="ORF">ASIM_LOCUS3347</name>
</gene>
<feature type="region of interest" description="Disordered" evidence="1">
    <location>
        <begin position="189"/>
        <end position="216"/>
    </location>
</feature>
<name>A0A0M3J7G4_ANISI</name>
<proteinExistence type="predicted"/>
<dbReference type="Proteomes" id="UP000267096">
    <property type="component" value="Unassembled WGS sequence"/>
</dbReference>
<sequence>MLLSIFEHLQLSDDSMLGQERLKPSQPLGQCWSAPANIIVRQRAQVTGGNETGNVDCPSPESPLNYCWSAPEFLDDTDEEDADVDRVHGEMKATLKGLFKRSASYEFLKTLYSDYDEPKRPNFLDLGNELPNEAALNAVNFQANAEDEDDQPPVNHLVPLATNDKFGSLELYGATPSPQREDDRVFHVNDESDEDEDKESLNPIDSPAGQRIGSESPIEFIDSGDESGLVAANETTTVTQASHRARSCDTSEAIDERSFDEGEYKLNDVWTSHSTGHLDERNGRRIW</sequence>
<keyword evidence="3" id="KW-1185">Reference proteome</keyword>
<evidence type="ECO:0000313" key="3">
    <source>
        <dbReference type="Proteomes" id="UP000267096"/>
    </source>
</evidence>
<organism evidence="4">
    <name type="scientific">Anisakis simplex</name>
    <name type="common">Herring worm</name>
    <dbReference type="NCBI Taxonomy" id="6269"/>
    <lineage>
        <taxon>Eukaryota</taxon>
        <taxon>Metazoa</taxon>
        <taxon>Ecdysozoa</taxon>
        <taxon>Nematoda</taxon>
        <taxon>Chromadorea</taxon>
        <taxon>Rhabditida</taxon>
        <taxon>Spirurina</taxon>
        <taxon>Ascaridomorpha</taxon>
        <taxon>Ascaridoidea</taxon>
        <taxon>Anisakidae</taxon>
        <taxon>Anisakis</taxon>
        <taxon>Anisakis simplex complex</taxon>
    </lineage>
</organism>
<dbReference type="AlphaFoldDB" id="A0A0M3J7G4"/>